<name>A0A845AX54_9SPHN</name>
<dbReference type="Pfam" id="PF00348">
    <property type="entry name" value="polyprenyl_synt"/>
    <property type="match status" value="1"/>
</dbReference>
<proteinExistence type="inferred from homology"/>
<dbReference type="InterPro" id="IPR008949">
    <property type="entry name" value="Isoprenoid_synthase_dom_sf"/>
</dbReference>
<dbReference type="CDD" id="cd00685">
    <property type="entry name" value="Trans_IPPS_HT"/>
    <property type="match status" value="1"/>
</dbReference>
<dbReference type="AlphaFoldDB" id="A0A845AX54"/>
<dbReference type="SUPFAM" id="SSF48576">
    <property type="entry name" value="Terpenoid synthases"/>
    <property type="match status" value="1"/>
</dbReference>
<protein>
    <submittedName>
        <fullName evidence="7">Polyprenyl synthetase family protein</fullName>
    </submittedName>
</protein>
<evidence type="ECO:0000256" key="5">
    <source>
        <dbReference type="ARBA" id="ARBA00022842"/>
    </source>
</evidence>
<dbReference type="RefSeq" id="WP_160754502.1">
    <property type="nucleotide sequence ID" value="NZ_WTYL01000001.1"/>
</dbReference>
<dbReference type="InterPro" id="IPR033749">
    <property type="entry name" value="Polyprenyl_synt_CS"/>
</dbReference>
<dbReference type="SFLD" id="SFLDS00005">
    <property type="entry name" value="Isoprenoid_Synthase_Type_I"/>
    <property type="match status" value="1"/>
</dbReference>
<evidence type="ECO:0000313" key="8">
    <source>
        <dbReference type="Proteomes" id="UP000431922"/>
    </source>
</evidence>
<keyword evidence="5" id="KW-0460">Magnesium</keyword>
<evidence type="ECO:0000256" key="3">
    <source>
        <dbReference type="ARBA" id="ARBA00022679"/>
    </source>
</evidence>
<dbReference type="EMBL" id="WTYL01000001">
    <property type="protein sequence ID" value="MXP42835.1"/>
    <property type="molecule type" value="Genomic_DNA"/>
</dbReference>
<gene>
    <name evidence="7" type="ORF">GRI65_00020</name>
</gene>
<dbReference type="PROSITE" id="PS00723">
    <property type="entry name" value="POLYPRENYL_SYNTHASE_1"/>
    <property type="match status" value="1"/>
</dbReference>
<keyword evidence="3 6" id="KW-0808">Transferase</keyword>
<evidence type="ECO:0000256" key="4">
    <source>
        <dbReference type="ARBA" id="ARBA00022723"/>
    </source>
</evidence>
<dbReference type="PANTHER" id="PTHR12001:SF85">
    <property type="entry name" value="SHORT CHAIN ISOPRENYL DIPHOSPHATE SYNTHASE"/>
    <property type="match status" value="1"/>
</dbReference>
<dbReference type="InterPro" id="IPR000092">
    <property type="entry name" value="Polyprenyl_synt"/>
</dbReference>
<dbReference type="GO" id="GO:0008299">
    <property type="term" value="P:isoprenoid biosynthetic process"/>
    <property type="evidence" value="ECO:0007669"/>
    <property type="project" value="InterPro"/>
</dbReference>
<accession>A0A845AX54</accession>
<evidence type="ECO:0000256" key="6">
    <source>
        <dbReference type="RuleBase" id="RU004466"/>
    </source>
</evidence>
<dbReference type="OrthoDB" id="9805316at2"/>
<dbReference type="Proteomes" id="UP000431922">
    <property type="component" value="Unassembled WGS sequence"/>
</dbReference>
<sequence length="363" mass="40583">MSGTGPVRVSSKERAARVSDETHFFFDTLDAYRSIVLKRMQEIVPMRGRYVRTLYGPMINYPLREGKGFRPALCLSLCQACGGSLSHALDTAAALEMFHNAFLIHDDIEDASEARRGIPTLHIQHGIANATNVGDALNMLALNTLLNNTSLIGLERSLVVIEDISRMARESTEGQSIELNWVFNGEESRLGLRDYLLMTYKKTTWYTCIAPMRLGAMIAGVDQRRLGAFIPFGFRTGAAFQIQDDLLNLIGEEKLYGKELNGDIAEGKRTLMIIHAMAHSSPAVSRRLAQVYSKPREQKQAGDIAVVLDAMHAAGSIHYARGIARRLTRSAADFFNRKFKWIPPGPHRRFVEGMIDYMVSRSF</sequence>
<comment type="similarity">
    <text evidence="2 6">Belongs to the FPP/GGPP synthase family.</text>
</comment>
<evidence type="ECO:0000256" key="1">
    <source>
        <dbReference type="ARBA" id="ARBA00001946"/>
    </source>
</evidence>
<dbReference type="PANTHER" id="PTHR12001">
    <property type="entry name" value="GERANYLGERANYL PYROPHOSPHATE SYNTHASE"/>
    <property type="match status" value="1"/>
</dbReference>
<comment type="caution">
    <text evidence="7">The sequence shown here is derived from an EMBL/GenBank/DDBJ whole genome shotgun (WGS) entry which is preliminary data.</text>
</comment>
<evidence type="ECO:0000256" key="2">
    <source>
        <dbReference type="ARBA" id="ARBA00006706"/>
    </source>
</evidence>
<comment type="cofactor">
    <cofactor evidence="1">
        <name>Mg(2+)</name>
        <dbReference type="ChEBI" id="CHEBI:18420"/>
    </cofactor>
</comment>
<keyword evidence="4" id="KW-0479">Metal-binding</keyword>
<evidence type="ECO:0000313" key="7">
    <source>
        <dbReference type="EMBL" id="MXP42835.1"/>
    </source>
</evidence>
<keyword evidence="8" id="KW-1185">Reference proteome</keyword>
<reference evidence="7 8" key="1">
    <citation type="submission" date="2019-12" db="EMBL/GenBank/DDBJ databases">
        <title>Genomic-based taxomic classification of the family Erythrobacteraceae.</title>
        <authorList>
            <person name="Xu L."/>
        </authorList>
    </citation>
    <scope>NUCLEOTIDE SEQUENCE [LARGE SCALE GENOMIC DNA]</scope>
    <source>
        <strain evidence="7 8">KCTC 42453</strain>
    </source>
</reference>
<organism evidence="7 8">
    <name type="scientific">Allopontixanthobacter sediminis</name>
    <dbReference type="NCBI Taxonomy" id="1689985"/>
    <lineage>
        <taxon>Bacteria</taxon>
        <taxon>Pseudomonadati</taxon>
        <taxon>Pseudomonadota</taxon>
        <taxon>Alphaproteobacteria</taxon>
        <taxon>Sphingomonadales</taxon>
        <taxon>Erythrobacteraceae</taxon>
        <taxon>Allopontixanthobacter</taxon>
    </lineage>
</organism>
<dbReference type="Gene3D" id="1.10.600.10">
    <property type="entry name" value="Farnesyl Diphosphate Synthase"/>
    <property type="match status" value="1"/>
</dbReference>
<dbReference type="GO" id="GO:0004659">
    <property type="term" value="F:prenyltransferase activity"/>
    <property type="evidence" value="ECO:0007669"/>
    <property type="project" value="InterPro"/>
</dbReference>
<dbReference type="GO" id="GO:0046872">
    <property type="term" value="F:metal ion binding"/>
    <property type="evidence" value="ECO:0007669"/>
    <property type="project" value="UniProtKB-KW"/>
</dbReference>